<dbReference type="Pfam" id="PF00668">
    <property type="entry name" value="Condensation"/>
    <property type="match status" value="2"/>
</dbReference>
<dbReference type="InterPro" id="IPR042099">
    <property type="entry name" value="ANL_N_sf"/>
</dbReference>
<keyword evidence="6" id="KW-0436">Ligase</keyword>
<dbReference type="PROSITE" id="PS00012">
    <property type="entry name" value="PHOSPHOPANTETHEINE"/>
    <property type="match status" value="2"/>
</dbReference>
<dbReference type="Pfam" id="PF00550">
    <property type="entry name" value="PP-binding"/>
    <property type="match status" value="2"/>
</dbReference>
<dbReference type="PANTHER" id="PTHR45527:SF1">
    <property type="entry name" value="FATTY ACID SYNTHASE"/>
    <property type="match status" value="1"/>
</dbReference>
<dbReference type="PROSITE" id="PS00455">
    <property type="entry name" value="AMP_BINDING"/>
    <property type="match status" value="2"/>
</dbReference>
<name>A0AA37HBJ7_9HYPH</name>
<dbReference type="InterPro" id="IPR010071">
    <property type="entry name" value="AA_adenyl_dom"/>
</dbReference>
<dbReference type="Gene3D" id="3.30.559.10">
    <property type="entry name" value="Chloramphenicol acetyltransferase-like domain"/>
    <property type="match status" value="2"/>
</dbReference>
<keyword evidence="2" id="KW-0596">Phosphopantetheine</keyword>
<sequence length="2458" mass="265354">MTVPHAMQRGSYIDQFELQVALRPGAAALSWNGGWTRYDELDRGAERLARRLAQSGIGRGAVAGLFLEAGADYVQAVLGVGKAGAAFLPLPPDLPPRRLCTCLAKAACRVVVTDRAHRPALDAALAGADPVEVVEIEALPVLEAMPPVARRIGPADPCSVMFTSGSTGEPKAILGPHRSLAHFLRWETAEFALDETTRGSWLAPITFDVSLRDILVPLMVGGTLCIPDPETRMVPRRLVDWLDREAVTLVHCVPTVLRLITRELTERGETRAFPALRHLLVAGEPLLGADVLAWRGAAGEGAEVVNLYGPSETTLAKVFSRVGAIADSRRVLPIGRPLPDTSILVLANGRACAPQQIGEIHIRTAYPSLGYLGDPEATRAAFVPNPLGQDAGDLIYRTGDMGRLLPDGTVECLGRQDNQVKIGGVRIELGEVEAALREVPGVGKAAAAVHTGAGDLPVLVGYVVPAEAGAVLDRQAISLALAETLPAATRPRMLVPLTDLPTTVSGKLNRRALPRPEALFYAQHAYVAPSGATEEGLAAIWREIFGLSQVGAETGFHEFGGDSLRAIRAVQRIYQAFSVEVSLKDFFAAQTIRALARLIAEARPAAEAIPLAPDAASYPVSPAQARLWRLDRLGVAPTAYNLTEALELRGPLDPDALEAAFHDLVARHEALRTTFDEEPDGTACQIVHPSPGRILERRDLRGAPEAEAEALAADHAGHRFDLRRRPLMRVLLVRLPDADEAERHLLLFTIHHIVADVWSLGVLVRDLAEAYAARRQGRAPEFAPLPLQLRDATTWQAGRLAEGRLEADRAYWRERFSAPVAPLALPADRPRPPVQTFAGATRRFLLPADLSRGLDDLARRQGSTRAALLIALTKALLHRTSGQTDIVVGSPVAGRTHPALADQIGYYVNTLALRDTVSPGQPFADLLAQVTATLRDGLAHQAYPFDALVQDVSLERDMSRSALFDVMVVTQGFTDADLTLAGVAVMPYGRQNAWNFSRFDLVFHVQEEEGALVLDLNYNTDLFDADRIARMGGHFRELARAAIEEAGRPVGRLNLLGPEEAATIAGFAQGPRDPRPAATIVAAFADAARRHPDRPALIDAEGQSVSYRALDRAADRLGRHLVAAHGLVPGDRVAVLAERTSGSVLALLAVMKAGGVYVPVDPAHPAPRVREMLERAECRLVLQDRADPVAATLAEGRPIEVVAPWFARDVPGDEVAESLDASRPEAPAYVIFTSGSTGTPKAVVVAHAGFVTMSRAQVAAFGIGPEDRVLQFASPSFDASLANIFMALLAGAAVVMPTRAAIEETGALRGLMRRLSVSVVTLPPTYLRALERAELPGLRVLITAGEAAPTADLCHYASSLAAFNAYGPTEASVCATLHRVGAAEAGRARVPIGRPLPGTTAHILDAALAPVPVGVPGELHLGGGGLAIGYQGDPERTAERFVTHPATGERLYRTGDLAAWTGDGAIDFLGRSDEQVKVSGHRIEIGEVEAALRRVPGLRDALVTPVARPDGSTALAAYYCADAPVELWPSVAEFYVYDDVAYGSMAADEGRNQRYREAFARHLPGKTVIDIGTGPVAILARLAIEAGARKVYAVDRLETTARKARETVARLGLSDRIEVIHGDALTLSLPEPVEACISEIVGAIGGAEGAARIINGARRFLKDPAAMLPRFSDTRIAALSLPRDRLAPGFGDVAAHYVDKIFAEVGQPFDLRLCLKNLPREAIVSNDGVFEYLDYTRDVPLEERHDVALTVTRDCDLTGFLVWLRLGVDEDAVVDILDNPGSWLPVYLPVFDVPVAVRAGDRIAFSIDRRLCGNGLNADFHLAGRVARVGDEAVPFHYVSAHFGGGFRRTPFYAGLFSGDRVPRFETPSPVALRRHLLTVLPAYAVPAFLVPLERMPVTLNGKVDRAALPVPGALAGNEARAPRTVLESLVLRVWREVMERRDIGVQDDFFGLGGDSIRAIQIVSRLRQEGWRSEIRDVFQNPTAEQFATVLRPVVVRADQGPVVGEVPLTPIQSWFLESSERPHHFNQAVVLRAERIEPEAMGAALAEVWRHHDALRARFTRGDEGWHQIVRAPDAPPRLAELPAHGSRTLGGEAAFAAAASALQAGFRLDRTPLVAALLDRTGPRHRLLLVVHHLVIDAISWGILLEDLEAAYDAALAGTAPRLPEKTHSYRDHAEALATIAERIDWTSRLRAWRQIAPDPDLEAHRARVGDTLSLRARLPRALTASLVGEANRAYGTNPEDLLLAALAVALERRSGIGRTLVTVEGHGREYRPAELLGDRVPATGRTIGWFTMFHPLELRACADLADTIRTVKDGRRRVPDHGFTWGLMQALPEAPRLRPGFSFNYLGQMSTQARSGGRFAVDWDAPGGALDPESARPHHTDVLCLVVDGELEIGLDLDGARISRDEADVWLAAYRTAIEAVIAHCLSREEAEVTPSDLTFEGLSLDDLDRLLAE</sequence>
<dbReference type="Gene3D" id="3.40.50.12780">
    <property type="entry name" value="N-terminal domain of ligase-like"/>
    <property type="match status" value="1"/>
</dbReference>
<reference evidence="6" key="2">
    <citation type="submission" date="2021-08" db="EMBL/GenBank/DDBJ databases">
        <authorList>
            <person name="Tani A."/>
            <person name="Ola A."/>
            <person name="Ogura Y."/>
            <person name="Katsura K."/>
            <person name="Hayashi T."/>
        </authorList>
    </citation>
    <scope>NUCLEOTIDE SEQUENCE</scope>
    <source>
        <strain evidence="6">JCM 32048</strain>
    </source>
</reference>
<comment type="caution">
    <text evidence="6">The sequence shown here is derived from an EMBL/GenBank/DDBJ whole genome shotgun (WGS) entry which is preliminary data.</text>
</comment>
<dbReference type="SUPFAM" id="SSF47336">
    <property type="entry name" value="ACP-like"/>
    <property type="match status" value="2"/>
</dbReference>
<dbReference type="InterPro" id="IPR000873">
    <property type="entry name" value="AMP-dep_synth/lig_dom"/>
</dbReference>
<keyword evidence="3" id="KW-0597">Phosphoprotein</keyword>
<dbReference type="InterPro" id="IPR029063">
    <property type="entry name" value="SAM-dependent_MTases_sf"/>
</dbReference>
<dbReference type="Gene3D" id="3.30.300.30">
    <property type="match status" value="2"/>
</dbReference>
<dbReference type="InterPro" id="IPR045851">
    <property type="entry name" value="AMP-bd_C_sf"/>
</dbReference>
<dbReference type="SUPFAM" id="SSF52777">
    <property type="entry name" value="CoA-dependent acyltransferases"/>
    <property type="match status" value="4"/>
</dbReference>
<dbReference type="SUPFAM" id="SSF53335">
    <property type="entry name" value="S-adenosyl-L-methionine-dependent methyltransferases"/>
    <property type="match status" value="1"/>
</dbReference>
<dbReference type="Gene3D" id="3.40.50.980">
    <property type="match status" value="2"/>
</dbReference>
<protein>
    <submittedName>
        <fullName evidence="6">D-alanine--D-alanyl carrier protein ligase</fullName>
    </submittedName>
</protein>
<evidence type="ECO:0000256" key="1">
    <source>
        <dbReference type="ARBA" id="ARBA00001957"/>
    </source>
</evidence>
<dbReference type="PROSITE" id="PS50075">
    <property type="entry name" value="CARRIER"/>
    <property type="match status" value="2"/>
</dbReference>
<dbReference type="GO" id="GO:0016874">
    <property type="term" value="F:ligase activity"/>
    <property type="evidence" value="ECO:0007669"/>
    <property type="project" value="UniProtKB-KW"/>
</dbReference>
<dbReference type="Gene3D" id="2.30.38.10">
    <property type="entry name" value="Luciferase, Domain 3"/>
    <property type="match status" value="1"/>
</dbReference>
<dbReference type="NCBIfam" id="TIGR01733">
    <property type="entry name" value="AA-adenyl-dom"/>
    <property type="match status" value="2"/>
</dbReference>
<evidence type="ECO:0000256" key="2">
    <source>
        <dbReference type="ARBA" id="ARBA00022450"/>
    </source>
</evidence>
<evidence type="ECO:0000313" key="7">
    <source>
        <dbReference type="Proteomes" id="UP001055286"/>
    </source>
</evidence>
<dbReference type="SUPFAM" id="SSF56801">
    <property type="entry name" value="Acetyl-CoA synthetase-like"/>
    <property type="match status" value="2"/>
</dbReference>
<dbReference type="CDD" id="cd19531">
    <property type="entry name" value="LCL_NRPS-like"/>
    <property type="match status" value="1"/>
</dbReference>
<evidence type="ECO:0000256" key="4">
    <source>
        <dbReference type="ARBA" id="ARBA00022737"/>
    </source>
</evidence>
<dbReference type="CDD" id="cd05930">
    <property type="entry name" value="A_NRPS"/>
    <property type="match status" value="2"/>
</dbReference>
<dbReference type="InterPro" id="IPR009081">
    <property type="entry name" value="PP-bd_ACP"/>
</dbReference>
<dbReference type="InterPro" id="IPR036736">
    <property type="entry name" value="ACP-like_sf"/>
</dbReference>
<keyword evidence="4" id="KW-0677">Repeat</keyword>
<dbReference type="Proteomes" id="UP001055286">
    <property type="component" value="Unassembled WGS sequence"/>
</dbReference>
<organism evidence="6 7">
    <name type="scientific">Methylobacterium frigidaeris</name>
    <dbReference type="NCBI Taxonomy" id="2038277"/>
    <lineage>
        <taxon>Bacteria</taxon>
        <taxon>Pseudomonadati</taxon>
        <taxon>Pseudomonadota</taxon>
        <taxon>Alphaproteobacteria</taxon>
        <taxon>Hyphomicrobiales</taxon>
        <taxon>Methylobacteriaceae</taxon>
        <taxon>Methylobacterium</taxon>
    </lineage>
</organism>
<accession>A0AA37HBJ7</accession>
<proteinExistence type="predicted"/>
<dbReference type="Gene3D" id="3.40.50.150">
    <property type="entry name" value="Vaccinia Virus protein VP39"/>
    <property type="match status" value="1"/>
</dbReference>
<evidence type="ECO:0000259" key="5">
    <source>
        <dbReference type="PROSITE" id="PS50075"/>
    </source>
</evidence>
<reference evidence="6" key="1">
    <citation type="journal article" date="2016" name="Front. Microbiol.">
        <title>Genome Sequence of the Piezophilic, Mesophilic Sulfate-Reducing Bacterium Desulfovibrio indicus J2T.</title>
        <authorList>
            <person name="Cao J."/>
            <person name="Maignien L."/>
            <person name="Shao Z."/>
            <person name="Alain K."/>
            <person name="Jebbar M."/>
        </authorList>
    </citation>
    <scope>NUCLEOTIDE SEQUENCE</scope>
    <source>
        <strain evidence="6">JCM 32048</strain>
    </source>
</reference>
<evidence type="ECO:0000313" key="6">
    <source>
        <dbReference type="EMBL" id="GJD62481.1"/>
    </source>
</evidence>
<dbReference type="InterPro" id="IPR023213">
    <property type="entry name" value="CAT-like_dom_sf"/>
</dbReference>
<feature type="domain" description="Carrier" evidence="5">
    <location>
        <begin position="1922"/>
        <end position="1996"/>
    </location>
</feature>
<dbReference type="InterPro" id="IPR006162">
    <property type="entry name" value="Ppantetheine_attach_site"/>
</dbReference>
<dbReference type="RefSeq" id="WP_238191134.1">
    <property type="nucleotide sequence ID" value="NZ_BPQJ01000010.1"/>
</dbReference>
<dbReference type="InterPro" id="IPR020806">
    <property type="entry name" value="PKS_PP-bd"/>
</dbReference>
<dbReference type="SMART" id="SM00823">
    <property type="entry name" value="PKS_PP"/>
    <property type="match status" value="2"/>
</dbReference>
<dbReference type="GO" id="GO:0043041">
    <property type="term" value="P:amino acid activation for nonribosomal peptide biosynthetic process"/>
    <property type="evidence" value="ECO:0007669"/>
    <property type="project" value="TreeGrafter"/>
</dbReference>
<dbReference type="GO" id="GO:0031177">
    <property type="term" value="F:phosphopantetheine binding"/>
    <property type="evidence" value="ECO:0007669"/>
    <property type="project" value="InterPro"/>
</dbReference>
<dbReference type="FunFam" id="1.10.1200.10:FF:000005">
    <property type="entry name" value="Nonribosomal peptide synthetase 1"/>
    <property type="match status" value="1"/>
</dbReference>
<dbReference type="Gene3D" id="3.30.559.30">
    <property type="entry name" value="Nonribosomal peptide synthetase, condensation domain"/>
    <property type="match status" value="2"/>
</dbReference>
<dbReference type="FunFam" id="3.40.50.12780:FF:000012">
    <property type="entry name" value="Non-ribosomal peptide synthetase"/>
    <property type="match status" value="1"/>
</dbReference>
<dbReference type="GO" id="GO:0005737">
    <property type="term" value="C:cytoplasm"/>
    <property type="evidence" value="ECO:0007669"/>
    <property type="project" value="TreeGrafter"/>
</dbReference>
<keyword evidence="7" id="KW-1185">Reference proteome</keyword>
<dbReference type="InterPro" id="IPR025110">
    <property type="entry name" value="AMP-bd_C"/>
</dbReference>
<feature type="domain" description="Carrier" evidence="5">
    <location>
        <begin position="528"/>
        <end position="603"/>
    </location>
</feature>
<dbReference type="InterPro" id="IPR020845">
    <property type="entry name" value="AMP-binding_CS"/>
</dbReference>
<comment type="cofactor">
    <cofactor evidence="1">
        <name>pantetheine 4'-phosphate</name>
        <dbReference type="ChEBI" id="CHEBI:47942"/>
    </cofactor>
</comment>
<gene>
    <name evidence="6" type="primary">dltA_2</name>
    <name evidence="6" type="ORF">MPEAHAMD_2634</name>
</gene>
<dbReference type="Gene3D" id="1.10.1200.10">
    <property type="entry name" value="ACP-like"/>
    <property type="match status" value="2"/>
</dbReference>
<dbReference type="InterPro" id="IPR001242">
    <property type="entry name" value="Condensation_dom"/>
</dbReference>
<dbReference type="NCBIfam" id="TIGR01720">
    <property type="entry name" value="NRPS-para261"/>
    <property type="match status" value="1"/>
</dbReference>
<dbReference type="GO" id="GO:0044550">
    <property type="term" value="P:secondary metabolite biosynthetic process"/>
    <property type="evidence" value="ECO:0007669"/>
    <property type="project" value="TreeGrafter"/>
</dbReference>
<evidence type="ECO:0000256" key="3">
    <source>
        <dbReference type="ARBA" id="ARBA00022553"/>
    </source>
</evidence>
<dbReference type="InterPro" id="IPR010060">
    <property type="entry name" value="NRPS_synth"/>
</dbReference>
<dbReference type="PANTHER" id="PTHR45527">
    <property type="entry name" value="NONRIBOSOMAL PEPTIDE SYNTHETASE"/>
    <property type="match status" value="1"/>
</dbReference>
<dbReference type="EMBL" id="BPQJ01000010">
    <property type="protein sequence ID" value="GJD62481.1"/>
    <property type="molecule type" value="Genomic_DNA"/>
</dbReference>
<dbReference type="Pfam" id="PF13193">
    <property type="entry name" value="AMP-binding_C"/>
    <property type="match status" value="1"/>
</dbReference>
<dbReference type="CDD" id="cd02440">
    <property type="entry name" value="AdoMet_MTases"/>
    <property type="match status" value="1"/>
</dbReference>
<dbReference type="Pfam" id="PF00501">
    <property type="entry name" value="AMP-binding"/>
    <property type="match status" value="2"/>
</dbReference>